<reference evidence="2" key="1">
    <citation type="submission" date="2018-11" db="EMBL/GenBank/DDBJ databases">
        <authorList>
            <consortium name="Genoscope - CEA"/>
            <person name="William W."/>
        </authorList>
    </citation>
    <scope>NUCLEOTIDE SEQUENCE</scope>
</reference>
<organism evidence="2">
    <name type="scientific">Brassica oleracea</name>
    <name type="common">Wild cabbage</name>
    <dbReference type="NCBI Taxonomy" id="3712"/>
    <lineage>
        <taxon>Eukaryota</taxon>
        <taxon>Viridiplantae</taxon>
        <taxon>Streptophyta</taxon>
        <taxon>Embryophyta</taxon>
        <taxon>Tracheophyta</taxon>
        <taxon>Spermatophyta</taxon>
        <taxon>Magnoliopsida</taxon>
        <taxon>eudicotyledons</taxon>
        <taxon>Gunneridae</taxon>
        <taxon>Pentapetalae</taxon>
        <taxon>rosids</taxon>
        <taxon>malvids</taxon>
        <taxon>Brassicales</taxon>
        <taxon>Brassicaceae</taxon>
        <taxon>Brassiceae</taxon>
        <taxon>Brassica</taxon>
    </lineage>
</organism>
<protein>
    <recommendedName>
        <fullName evidence="1">RNase H type-1 domain-containing protein</fullName>
    </recommendedName>
</protein>
<dbReference type="SUPFAM" id="SSF53098">
    <property type="entry name" value="Ribonuclease H-like"/>
    <property type="match status" value="1"/>
</dbReference>
<gene>
    <name evidence="2" type="ORF">BOLC3T15317H</name>
</gene>
<accession>A0A3P6B218</accession>
<dbReference type="InterPro" id="IPR002156">
    <property type="entry name" value="RNaseH_domain"/>
</dbReference>
<dbReference type="Gene3D" id="3.30.420.10">
    <property type="entry name" value="Ribonuclease H-like superfamily/Ribonuclease H"/>
    <property type="match status" value="1"/>
</dbReference>
<dbReference type="InterPro" id="IPR036397">
    <property type="entry name" value="RNaseH_sf"/>
</dbReference>
<proteinExistence type="predicted"/>
<dbReference type="PANTHER" id="PTHR47074">
    <property type="entry name" value="BNAC02G40300D PROTEIN"/>
    <property type="match status" value="1"/>
</dbReference>
<dbReference type="PANTHER" id="PTHR47074:SF11">
    <property type="entry name" value="REVERSE TRANSCRIPTASE-LIKE PROTEIN"/>
    <property type="match status" value="1"/>
</dbReference>
<dbReference type="Pfam" id="PF13456">
    <property type="entry name" value="RVT_3"/>
    <property type="match status" value="1"/>
</dbReference>
<dbReference type="InterPro" id="IPR044730">
    <property type="entry name" value="RNase_H-like_dom_plant"/>
</dbReference>
<dbReference type="GO" id="GO:0004523">
    <property type="term" value="F:RNA-DNA hybrid ribonuclease activity"/>
    <property type="evidence" value="ECO:0007669"/>
    <property type="project" value="InterPro"/>
</dbReference>
<feature type="domain" description="RNase H type-1" evidence="1">
    <location>
        <begin position="193"/>
        <end position="310"/>
    </location>
</feature>
<dbReference type="AlphaFoldDB" id="A0A3P6B218"/>
<evidence type="ECO:0000313" key="2">
    <source>
        <dbReference type="EMBL" id="VDC90388.1"/>
    </source>
</evidence>
<evidence type="ECO:0000259" key="1">
    <source>
        <dbReference type="Pfam" id="PF13456"/>
    </source>
</evidence>
<dbReference type="EMBL" id="LR031872">
    <property type="protein sequence ID" value="VDC90388.1"/>
    <property type="molecule type" value="Genomic_DNA"/>
</dbReference>
<sequence length="322" mass="36089">MDQSLIYQGPSWLVYCQRDLFAGIVNMIKQKASGWSNRFLSITGKLVMLKSALSPIPSFAMSCFKLPLSLIKRIQSAVTRFIWDDRSKLSWRIINNPHSLSSQVLCGKYCTEGNLLECQSKSSESHGWKGILIGRDLIVQNSGWTTNRALDGLESFKPILGKLNRMGLQTNFAGMARRVENRQPSQVDSILKTDAAWSVSASRAGLRWIISRNANTTTYSRIENNVSSPLMAESLAMREAIQTCRDLGIMKLRVESDSKIIINSVLNDNSVPELYGVVTDILLISSAFKSVCFKWILRENNYAADLLAKHVFGVSETFMTFN</sequence>
<dbReference type="InterPro" id="IPR012337">
    <property type="entry name" value="RNaseH-like_sf"/>
</dbReference>
<dbReference type="GO" id="GO:0003676">
    <property type="term" value="F:nucleic acid binding"/>
    <property type="evidence" value="ECO:0007669"/>
    <property type="project" value="InterPro"/>
</dbReference>
<dbReference type="CDD" id="cd06222">
    <property type="entry name" value="RNase_H_like"/>
    <property type="match status" value="1"/>
</dbReference>
<dbReference type="InterPro" id="IPR052929">
    <property type="entry name" value="RNase_H-like_EbsB-rel"/>
</dbReference>
<name>A0A3P6B218_BRAOL</name>